<protein>
    <submittedName>
        <fullName evidence="1">Uncharacterized protein</fullName>
    </submittedName>
</protein>
<evidence type="ECO:0000313" key="2">
    <source>
        <dbReference type="Proteomes" id="UP000660708"/>
    </source>
</evidence>
<keyword evidence="2" id="KW-1185">Reference proteome</keyword>
<accession>A0A8I0T777</accession>
<organism evidence="1 2">
    <name type="scientific">Pseudoalteromonas peptidolytica F12-50-A1</name>
    <dbReference type="NCBI Taxonomy" id="1315280"/>
    <lineage>
        <taxon>Bacteria</taxon>
        <taxon>Pseudomonadati</taxon>
        <taxon>Pseudomonadota</taxon>
        <taxon>Gammaproteobacteria</taxon>
        <taxon>Alteromonadales</taxon>
        <taxon>Pseudoalteromonadaceae</taxon>
        <taxon>Pseudoalteromonas</taxon>
    </lineage>
</organism>
<comment type="caution">
    <text evidence="1">The sequence shown here is derived from an EMBL/GenBank/DDBJ whole genome shotgun (WGS) entry which is preliminary data.</text>
</comment>
<evidence type="ECO:0000313" key="1">
    <source>
        <dbReference type="EMBL" id="MBE0349128.1"/>
    </source>
</evidence>
<sequence length="55" mass="5974">MPAHLQGIDGNIFSVKGGPVLLASPFFRYCLIHLSTPPNTGTHHNVDANWRGCQS</sequence>
<proteinExistence type="predicted"/>
<dbReference type="Proteomes" id="UP000660708">
    <property type="component" value="Unassembled WGS sequence"/>
</dbReference>
<gene>
    <name evidence="1" type="ORF">PPEP_b1052</name>
</gene>
<reference evidence="1 2" key="1">
    <citation type="submission" date="2015-06" db="EMBL/GenBank/DDBJ databases">
        <title>Genome sequence of Pseudoalteromonas peptidolytica.</title>
        <authorList>
            <person name="Xie B.-B."/>
            <person name="Rong J.-C."/>
            <person name="Qin Q.-L."/>
            <person name="Zhang Y.-Z."/>
        </authorList>
    </citation>
    <scope>NUCLEOTIDE SEQUENCE [LARGE SCALE GENOMIC DNA]</scope>
    <source>
        <strain evidence="1 2">F12-50-A1</strain>
    </source>
</reference>
<dbReference type="AlphaFoldDB" id="A0A8I0T777"/>
<name>A0A8I0T777_9GAMM</name>
<dbReference type="EMBL" id="AQHF01000034">
    <property type="protein sequence ID" value="MBE0349128.1"/>
    <property type="molecule type" value="Genomic_DNA"/>
</dbReference>